<proteinExistence type="predicted"/>
<dbReference type="EMBL" id="MWPX01000016">
    <property type="protein sequence ID" value="OUM48088.1"/>
    <property type="molecule type" value="Genomic_DNA"/>
</dbReference>
<comment type="caution">
    <text evidence="1">The sequence shown here is derived from an EMBL/GenBank/DDBJ whole genome shotgun (WGS) entry which is preliminary data.</text>
</comment>
<name>A0A1Y3MC96_9BACI</name>
<gene>
    <name evidence="1" type="ORF">BW425_15420</name>
</gene>
<sequence>MSPVVGILVIIVIIVTQIFLSSRKNPYLGGILPVAYIGFISFFFNKLLIAKGDYFSTWIMIIAGLCGFLSIWASGRKRFKKKRQKELDLIELQNL</sequence>
<dbReference type="RefSeq" id="WP_016113826.1">
    <property type="nucleotide sequence ID" value="NZ_CP189809.1"/>
</dbReference>
<reference evidence="1 2" key="1">
    <citation type="submission" date="2017-02" db="EMBL/GenBank/DDBJ databases">
        <title>Bacillus pseudomycoides isolate FSL K6-0042.</title>
        <authorList>
            <person name="Kovac J."/>
        </authorList>
    </citation>
    <scope>NUCLEOTIDE SEQUENCE [LARGE SCALE GENOMIC DNA]</scope>
    <source>
        <strain evidence="1 2">FSL K6-0042</strain>
    </source>
</reference>
<evidence type="ECO:0000313" key="2">
    <source>
        <dbReference type="Proteomes" id="UP000195321"/>
    </source>
</evidence>
<dbReference type="Proteomes" id="UP000195321">
    <property type="component" value="Unassembled WGS sequence"/>
</dbReference>
<accession>A0A1Y3MC96</accession>
<organism evidence="1 2">
    <name type="scientific">Bacillus pseudomycoides</name>
    <dbReference type="NCBI Taxonomy" id="64104"/>
    <lineage>
        <taxon>Bacteria</taxon>
        <taxon>Bacillati</taxon>
        <taxon>Bacillota</taxon>
        <taxon>Bacilli</taxon>
        <taxon>Bacillales</taxon>
        <taxon>Bacillaceae</taxon>
        <taxon>Bacillus</taxon>
        <taxon>Bacillus cereus group</taxon>
    </lineage>
</organism>
<dbReference type="AlphaFoldDB" id="A0A1Y3MC96"/>
<protein>
    <submittedName>
        <fullName evidence="1">Uncharacterized protein</fullName>
    </submittedName>
</protein>
<evidence type="ECO:0000313" key="1">
    <source>
        <dbReference type="EMBL" id="OUM48088.1"/>
    </source>
</evidence>